<evidence type="ECO:0000256" key="4">
    <source>
        <dbReference type="ARBA" id="ARBA00023306"/>
    </source>
</evidence>
<accession>A0ABY4EG26</accession>
<dbReference type="Proteomes" id="UP000832034">
    <property type="component" value="Chromosome"/>
</dbReference>
<dbReference type="InterPro" id="IPR016098">
    <property type="entry name" value="CAP/MinC_C"/>
</dbReference>
<evidence type="ECO:0000256" key="5">
    <source>
        <dbReference type="ARBA" id="ARBA00025606"/>
    </source>
</evidence>
<organism evidence="9 10">
    <name type="scientific">Vitreoscilla stercoraria</name>
    <dbReference type="NCBI Taxonomy" id="61"/>
    <lineage>
        <taxon>Bacteria</taxon>
        <taxon>Pseudomonadati</taxon>
        <taxon>Pseudomonadota</taxon>
        <taxon>Betaproteobacteria</taxon>
        <taxon>Neisseriales</taxon>
        <taxon>Neisseriaceae</taxon>
        <taxon>Vitreoscilla</taxon>
    </lineage>
</organism>
<keyword evidence="4 6" id="KW-0131">Cell cycle</keyword>
<evidence type="ECO:0000313" key="10">
    <source>
        <dbReference type="Proteomes" id="UP000832034"/>
    </source>
</evidence>
<sequence length="288" mass="31579">MNPLFDVKSARLDVLSLQLKSNDFVQLEAALEQRLKQLGDFASMPFVLDLEQLDDLSQLPVDQFIRLFRRQGLELVGLRHFDENTAQLAAKHGLSFSILNAPQVEQKVAQGVEQMAAALAPEAAAVVETVESVVINAPLKQEGELELLSDRLAKEANITSFYDKPSLAEPMSDNEAKPTLVIRQPIRTGQQVYAENADLIVLAMVSVGAEIIADGNIHVYAPMRGRALAGATGNKKARIFIQNMQAELVSVAGVYRTFERDLPTDLSNKAIQVYLEDDKLVVGALNAQ</sequence>
<feature type="domain" description="Septum formation inhibitor MinC C-terminal" evidence="7">
    <location>
        <begin position="181"/>
        <end position="282"/>
    </location>
</feature>
<protein>
    <recommendedName>
        <fullName evidence="6">Probable septum site-determining protein MinC</fullName>
    </recommendedName>
</protein>
<dbReference type="HAMAP" id="MF_00267">
    <property type="entry name" value="MinC"/>
    <property type="match status" value="1"/>
</dbReference>
<keyword evidence="2 6" id="KW-0132">Cell division</keyword>
<dbReference type="SUPFAM" id="SSF63848">
    <property type="entry name" value="Cell-division inhibitor MinC, C-terminal domain"/>
    <property type="match status" value="1"/>
</dbReference>
<comment type="function">
    <text evidence="5 6">Cell division inhibitor that blocks the formation of polar Z ring septums. Rapidly oscillates between the poles of the cell to destabilize FtsZ filaments that have formed before they mature into polar Z rings. Prevents FtsZ polymerization.</text>
</comment>
<comment type="similarity">
    <text evidence="1 6">Belongs to the MinC family.</text>
</comment>
<evidence type="ECO:0000313" key="9">
    <source>
        <dbReference type="EMBL" id="UOO92352.1"/>
    </source>
</evidence>
<proteinExistence type="inferred from homology"/>
<reference evidence="9" key="1">
    <citation type="submission" date="2021-12" db="EMBL/GenBank/DDBJ databases">
        <authorList>
            <person name="Veyrier F.J."/>
        </authorList>
    </citation>
    <scope>NUCLEOTIDE SEQUENCE</scope>
    <source>
        <strain evidence="9">SAG 1488-6</strain>
    </source>
</reference>
<keyword evidence="3 6" id="KW-0717">Septation</keyword>
<comment type="subunit">
    <text evidence="6">Interacts with MinD and FtsZ.</text>
</comment>
<dbReference type="InterPro" id="IPR013033">
    <property type="entry name" value="MinC"/>
</dbReference>
<dbReference type="InterPro" id="IPR007874">
    <property type="entry name" value="MinC_N"/>
</dbReference>
<dbReference type="InterPro" id="IPR005526">
    <property type="entry name" value="Septum_form_inhib_MinC_C"/>
</dbReference>
<dbReference type="Gene3D" id="2.160.20.70">
    <property type="match status" value="1"/>
</dbReference>
<feature type="domain" description="Septum formation inhibitor MinC N-terminal" evidence="8">
    <location>
        <begin position="5"/>
        <end position="74"/>
    </location>
</feature>
<dbReference type="NCBIfam" id="TIGR01222">
    <property type="entry name" value="minC"/>
    <property type="match status" value="1"/>
</dbReference>
<reference evidence="9" key="2">
    <citation type="journal article" date="2022" name="Res Sq">
        <title>Evolution of multicellular longitudinally dividing oral cavity symbionts (Neisseriaceae).</title>
        <authorList>
            <person name="Nyongesa S."/>
            <person name="Weber P."/>
            <person name="Bernet E."/>
            <person name="Pullido F."/>
            <person name="Nieckarz M."/>
            <person name="Delaby M."/>
            <person name="Nieves C."/>
            <person name="Viehboeck T."/>
            <person name="Krause N."/>
            <person name="Rivera-Millot A."/>
            <person name="Nakamura A."/>
            <person name="Vischer N."/>
            <person name="VanNieuwenhze M."/>
            <person name="Brun Y."/>
            <person name="Cava F."/>
            <person name="Bulgheresi S."/>
            <person name="Veyrier F."/>
        </authorList>
    </citation>
    <scope>NUCLEOTIDE SEQUENCE</scope>
    <source>
        <strain evidence="9">SAG 1488-6</strain>
    </source>
</reference>
<evidence type="ECO:0000256" key="6">
    <source>
        <dbReference type="HAMAP-Rule" id="MF_00267"/>
    </source>
</evidence>
<name>A0ABY4EG26_VITST</name>
<evidence type="ECO:0000256" key="3">
    <source>
        <dbReference type="ARBA" id="ARBA00023210"/>
    </source>
</evidence>
<gene>
    <name evidence="6 9" type="primary">minC</name>
    <name evidence="9" type="ORF">LVJ81_12195</name>
</gene>
<evidence type="ECO:0000259" key="7">
    <source>
        <dbReference type="Pfam" id="PF03775"/>
    </source>
</evidence>
<evidence type="ECO:0000256" key="2">
    <source>
        <dbReference type="ARBA" id="ARBA00022618"/>
    </source>
</evidence>
<evidence type="ECO:0000259" key="8">
    <source>
        <dbReference type="Pfam" id="PF05209"/>
    </source>
</evidence>
<dbReference type="RefSeq" id="WP_019959356.1">
    <property type="nucleotide sequence ID" value="NZ_CP091512.1"/>
</dbReference>
<evidence type="ECO:0000256" key="1">
    <source>
        <dbReference type="ARBA" id="ARBA00006291"/>
    </source>
</evidence>
<dbReference type="Gene3D" id="3.30.70.260">
    <property type="match status" value="1"/>
</dbReference>
<keyword evidence="10" id="KW-1185">Reference proteome</keyword>
<dbReference type="PANTHER" id="PTHR34108:SF1">
    <property type="entry name" value="SEPTUM SITE-DETERMINING PROTEIN MINC"/>
    <property type="match status" value="1"/>
</dbReference>
<dbReference type="PANTHER" id="PTHR34108">
    <property type="entry name" value="SEPTUM SITE-DETERMINING PROTEIN MINC"/>
    <property type="match status" value="1"/>
</dbReference>
<dbReference type="EMBL" id="CP091512">
    <property type="protein sequence ID" value="UOO92352.1"/>
    <property type="molecule type" value="Genomic_DNA"/>
</dbReference>
<dbReference type="Pfam" id="PF03775">
    <property type="entry name" value="MinC_C"/>
    <property type="match status" value="1"/>
</dbReference>
<dbReference type="InterPro" id="IPR036145">
    <property type="entry name" value="MinC_C_sf"/>
</dbReference>
<dbReference type="Pfam" id="PF05209">
    <property type="entry name" value="MinC_N"/>
    <property type="match status" value="1"/>
</dbReference>